<reference evidence="1" key="1">
    <citation type="journal article" date="2021" name="New Phytol.">
        <title>Evolutionary innovations through gain and loss of genes in the ectomycorrhizal Boletales.</title>
        <authorList>
            <person name="Wu G."/>
            <person name="Miyauchi S."/>
            <person name="Morin E."/>
            <person name="Kuo A."/>
            <person name="Drula E."/>
            <person name="Varga T."/>
            <person name="Kohler A."/>
            <person name="Feng B."/>
            <person name="Cao Y."/>
            <person name="Lipzen A."/>
            <person name="Daum C."/>
            <person name="Hundley H."/>
            <person name="Pangilinan J."/>
            <person name="Johnson J."/>
            <person name="Barry K."/>
            <person name="LaButti K."/>
            <person name="Ng V."/>
            <person name="Ahrendt S."/>
            <person name="Min B."/>
            <person name="Choi I.G."/>
            <person name="Park H."/>
            <person name="Plett J.M."/>
            <person name="Magnuson J."/>
            <person name="Spatafora J.W."/>
            <person name="Nagy L.G."/>
            <person name="Henrissat B."/>
            <person name="Grigoriev I.V."/>
            <person name="Yang Z.L."/>
            <person name="Xu J."/>
            <person name="Martin F.M."/>
        </authorList>
    </citation>
    <scope>NUCLEOTIDE SEQUENCE</scope>
    <source>
        <strain evidence="1">KUC20120723A-06</strain>
    </source>
</reference>
<dbReference type="EMBL" id="MU266746">
    <property type="protein sequence ID" value="KAH7918699.1"/>
    <property type="molecule type" value="Genomic_DNA"/>
</dbReference>
<comment type="caution">
    <text evidence="1">The sequence shown here is derived from an EMBL/GenBank/DDBJ whole genome shotgun (WGS) entry which is preliminary data.</text>
</comment>
<evidence type="ECO:0000313" key="2">
    <source>
        <dbReference type="Proteomes" id="UP000790709"/>
    </source>
</evidence>
<gene>
    <name evidence="1" type="ORF">BV22DRAFT_900268</name>
</gene>
<organism evidence="1 2">
    <name type="scientific">Leucogyrophana mollusca</name>
    <dbReference type="NCBI Taxonomy" id="85980"/>
    <lineage>
        <taxon>Eukaryota</taxon>
        <taxon>Fungi</taxon>
        <taxon>Dikarya</taxon>
        <taxon>Basidiomycota</taxon>
        <taxon>Agaricomycotina</taxon>
        <taxon>Agaricomycetes</taxon>
        <taxon>Agaricomycetidae</taxon>
        <taxon>Boletales</taxon>
        <taxon>Boletales incertae sedis</taxon>
        <taxon>Leucogyrophana</taxon>
    </lineage>
</organism>
<accession>A0ACB8AZX5</accession>
<evidence type="ECO:0000313" key="1">
    <source>
        <dbReference type="EMBL" id="KAH7918699.1"/>
    </source>
</evidence>
<keyword evidence="2" id="KW-1185">Reference proteome</keyword>
<protein>
    <submittedName>
        <fullName evidence="1">Uncharacterized protein</fullName>
    </submittedName>
</protein>
<proteinExistence type="predicted"/>
<name>A0ACB8AZX5_9AGAM</name>
<sequence length="157" mass="17212">MSTSTNSVVDQYSAPFKELGEQFKSRSESVAPKVFKDILQGIDELSTLLQDINDLEQTILLDNLPGTDLAGVRCDVNRVCLPSTQQGLLSEITTWVADLTEKQAFWLHGVARTGKSTVANTVAARLATVRRLGAIFRFNHNVDGRDGPAFHFGSIAY</sequence>
<dbReference type="Proteomes" id="UP000790709">
    <property type="component" value="Unassembled WGS sequence"/>
</dbReference>